<evidence type="ECO:0000259" key="2">
    <source>
        <dbReference type="Pfam" id="PF04865"/>
    </source>
</evidence>
<dbReference type="InterPro" id="IPR006949">
    <property type="entry name" value="Barrel_Baseplate_J-like"/>
</dbReference>
<evidence type="ECO:0000259" key="3">
    <source>
        <dbReference type="Pfam" id="PF26078"/>
    </source>
</evidence>
<dbReference type="PANTHER" id="PTHR37829">
    <property type="entry name" value="PHAGE-LIKE ELEMENT PBSX PROTEIN XKDT"/>
    <property type="match status" value="1"/>
</dbReference>
<dbReference type="Pfam" id="PF04865">
    <property type="entry name" value="Baseplate_J"/>
    <property type="match status" value="1"/>
</dbReference>
<proteinExistence type="inferred from homology"/>
<reference evidence="5 6" key="1">
    <citation type="submission" date="2017-04" db="EMBL/GenBank/DDBJ databases">
        <title>Genome Announcement: Closed genomes of Ralstonia solanacearum strains K60, UW551, and UW700.</title>
        <authorList>
            <person name="Hayes M."/>
            <person name="Macintyre A.M."/>
            <person name="Allen C."/>
        </authorList>
    </citation>
    <scope>NUCLEOTIDE SEQUENCE [LARGE SCALE GENOMIC DNA]</scope>
    <source>
        <strain evidence="5 6">UW25</strain>
    </source>
</reference>
<comment type="similarity">
    <text evidence="1">Belongs to the Mu gp47/PBSX XkdT family.</text>
</comment>
<dbReference type="PANTHER" id="PTHR37829:SF3">
    <property type="entry name" value="PROTEIN JAYE-RELATED"/>
    <property type="match status" value="1"/>
</dbReference>
<sequence>MPFTVPTLDQIRSDILRDAQNLDETFDVSEDSDNWIRATAFASAIEGLYQHQLWAVRQIFPDSADQDNLERHANLHNVPALSATVAGGTMAVTGSPGAPVPAGSQLKADVSGISLSVSAGGVVGGDGTAQVAIVAATAGTSGNLAAGATLTFTAAPPGVASVATVVSMGGGTDDETPASLLARLLAELRDPDAGGKDSDYIKWVKSVDGITNGYVYSHRRGPGKVDVVVVSGSGVPTPAQIAQAQAAVDAKRPSACPDALVFAPTLKPVAIVAQVSLSGVLLADVQAQAETAIRAYFDTLKPGDACIKSRIEGILTDLSGVTDRLVTSPAANVPTTVNALTVEWARFGSLTLTLMP</sequence>
<dbReference type="RefSeq" id="WP_003268771.1">
    <property type="nucleotide sequence ID" value="NZ_NCTK01000001.1"/>
</dbReference>
<dbReference type="Pfam" id="PF26079">
    <property type="entry name" value="Baseplate_J_C"/>
    <property type="match status" value="1"/>
</dbReference>
<evidence type="ECO:0000256" key="1">
    <source>
        <dbReference type="ARBA" id="ARBA00038087"/>
    </source>
</evidence>
<protein>
    <submittedName>
        <fullName evidence="5">Uncharacterized protein</fullName>
    </submittedName>
</protein>
<feature type="domain" description="Baseplate protein J-like barrel" evidence="2">
    <location>
        <begin position="89"/>
        <end position="170"/>
    </location>
</feature>
<name>A0AAP7ZL28_RALSL</name>
<dbReference type="InterPro" id="IPR058531">
    <property type="entry name" value="Baseplate_J_M"/>
</dbReference>
<evidence type="ECO:0000313" key="6">
    <source>
        <dbReference type="Proteomes" id="UP000216164"/>
    </source>
</evidence>
<dbReference type="Proteomes" id="UP000216164">
    <property type="component" value="Unassembled WGS sequence"/>
</dbReference>
<feature type="domain" description="Baseplate J-like central" evidence="3">
    <location>
        <begin position="193"/>
        <end position="255"/>
    </location>
</feature>
<comment type="caution">
    <text evidence="5">The sequence shown here is derived from an EMBL/GenBank/DDBJ whole genome shotgun (WGS) entry which is preliminary data.</text>
</comment>
<organism evidence="5 6">
    <name type="scientific">Ralstonia solanacearum K60</name>
    <dbReference type="NCBI Taxonomy" id="1091042"/>
    <lineage>
        <taxon>Bacteria</taxon>
        <taxon>Pseudomonadati</taxon>
        <taxon>Pseudomonadota</taxon>
        <taxon>Betaproteobacteria</taxon>
        <taxon>Burkholderiales</taxon>
        <taxon>Burkholderiaceae</taxon>
        <taxon>Ralstonia</taxon>
        <taxon>Ralstonia solanacearum species complex</taxon>
    </lineage>
</organism>
<dbReference type="InterPro" id="IPR052399">
    <property type="entry name" value="Phage_Baseplate_Assmbl_Protein"/>
</dbReference>
<feature type="domain" description="Baseplate J-like C-terminal" evidence="4">
    <location>
        <begin position="269"/>
        <end position="352"/>
    </location>
</feature>
<accession>A0AAP7ZL28</accession>
<dbReference type="AlphaFoldDB" id="A0AAP7ZL28"/>
<gene>
    <name evidence="5" type="ORF">B7R77_03120</name>
</gene>
<dbReference type="InterPro" id="IPR058530">
    <property type="entry name" value="Baseplate_J-like_C"/>
</dbReference>
<dbReference type="Pfam" id="PF26078">
    <property type="entry name" value="Baseplate_J_M"/>
    <property type="match status" value="1"/>
</dbReference>
<evidence type="ECO:0000313" key="5">
    <source>
        <dbReference type="EMBL" id="OYQ12346.1"/>
    </source>
</evidence>
<dbReference type="EMBL" id="NCTK01000001">
    <property type="protein sequence ID" value="OYQ12346.1"/>
    <property type="molecule type" value="Genomic_DNA"/>
</dbReference>
<evidence type="ECO:0000259" key="4">
    <source>
        <dbReference type="Pfam" id="PF26079"/>
    </source>
</evidence>